<sequence length="273" mass="29829">MATQVAVDPGWLGALRAGAIQPPLRPRVPLWAGESVIGSVEPDFLHKMALQPLSEGRHQLLKEEHPERLGWRLMGDVTISLNQLAKVLHEAGLAGAWRDEQLAVHDQFGHLKGTVERAAVRPLGITTQAVHLVGQAPDGRFWVQQRSFGKSNDPGLWDTLVGGMVSAADTLDTALLRETWEEAGLRIADLQQLRYGGRLTTRRPATDGAGAGYVIEDIEWYGCTVPEGLVPDNQDGEVEQFRLMDAQQLLDAMQQGHFTADAALILADVMKLA</sequence>
<keyword evidence="3" id="KW-1185">Reference proteome</keyword>
<organism evidence="2 3">
    <name type="scientific">Polaromonas aquatica</name>
    <dbReference type="NCBI Taxonomy" id="332657"/>
    <lineage>
        <taxon>Bacteria</taxon>
        <taxon>Pseudomonadati</taxon>
        <taxon>Pseudomonadota</taxon>
        <taxon>Betaproteobacteria</taxon>
        <taxon>Burkholderiales</taxon>
        <taxon>Comamonadaceae</taxon>
        <taxon>Polaromonas</taxon>
    </lineage>
</organism>
<dbReference type="CDD" id="cd03676">
    <property type="entry name" value="NUDIX_Tnr3_like"/>
    <property type="match status" value="1"/>
</dbReference>
<comment type="caution">
    <text evidence="2">The sequence shown here is derived from an EMBL/GenBank/DDBJ whole genome shotgun (WGS) entry which is preliminary data.</text>
</comment>
<accession>A0ABW1U5Z2</accession>
<protein>
    <submittedName>
        <fullName evidence="2">NUDIX domain-containing protein</fullName>
    </submittedName>
</protein>
<dbReference type="RefSeq" id="WP_371435119.1">
    <property type="nucleotide sequence ID" value="NZ_JBHSRS010000084.1"/>
</dbReference>
<evidence type="ECO:0000313" key="3">
    <source>
        <dbReference type="Proteomes" id="UP001596270"/>
    </source>
</evidence>
<proteinExistence type="predicted"/>
<dbReference type="SUPFAM" id="SSF55811">
    <property type="entry name" value="Nudix"/>
    <property type="match status" value="1"/>
</dbReference>
<dbReference type="EMBL" id="JBHSRS010000084">
    <property type="protein sequence ID" value="MFC6284623.1"/>
    <property type="molecule type" value="Genomic_DNA"/>
</dbReference>
<dbReference type="PROSITE" id="PS51462">
    <property type="entry name" value="NUDIX"/>
    <property type="match status" value="1"/>
</dbReference>
<dbReference type="Gene3D" id="3.90.79.10">
    <property type="entry name" value="Nucleoside Triphosphate Pyrophosphohydrolase"/>
    <property type="match status" value="1"/>
</dbReference>
<name>A0ABW1U5Z2_9BURK</name>
<dbReference type="InterPro" id="IPR015797">
    <property type="entry name" value="NUDIX_hydrolase-like_dom_sf"/>
</dbReference>
<dbReference type="Pfam" id="PF00293">
    <property type="entry name" value="NUDIX"/>
    <property type="match status" value="1"/>
</dbReference>
<evidence type="ECO:0000313" key="2">
    <source>
        <dbReference type="EMBL" id="MFC6284623.1"/>
    </source>
</evidence>
<evidence type="ECO:0000259" key="1">
    <source>
        <dbReference type="PROSITE" id="PS51462"/>
    </source>
</evidence>
<dbReference type="Proteomes" id="UP001596270">
    <property type="component" value="Unassembled WGS sequence"/>
</dbReference>
<gene>
    <name evidence="2" type="ORF">ACFQND_25640</name>
</gene>
<reference evidence="3" key="1">
    <citation type="journal article" date="2019" name="Int. J. Syst. Evol. Microbiol.">
        <title>The Global Catalogue of Microorganisms (GCM) 10K type strain sequencing project: providing services to taxonomists for standard genome sequencing and annotation.</title>
        <authorList>
            <consortium name="The Broad Institute Genomics Platform"/>
            <consortium name="The Broad Institute Genome Sequencing Center for Infectious Disease"/>
            <person name="Wu L."/>
            <person name="Ma J."/>
        </authorList>
    </citation>
    <scope>NUCLEOTIDE SEQUENCE [LARGE SCALE GENOMIC DNA]</scope>
    <source>
        <strain evidence="3">CCUG 39402</strain>
    </source>
</reference>
<feature type="domain" description="Nudix hydrolase" evidence="1">
    <location>
        <begin position="125"/>
        <end position="268"/>
    </location>
</feature>
<dbReference type="InterPro" id="IPR000086">
    <property type="entry name" value="NUDIX_hydrolase_dom"/>
</dbReference>